<feature type="transmembrane region" description="Helical" evidence="1">
    <location>
        <begin position="102"/>
        <end position="130"/>
    </location>
</feature>
<dbReference type="EMBL" id="MTYJ01000397">
    <property type="protein sequence ID" value="OWA54361.1"/>
    <property type="molecule type" value="Genomic_DNA"/>
</dbReference>
<keyword evidence="1" id="KW-0812">Transmembrane</keyword>
<evidence type="ECO:0000313" key="3">
    <source>
        <dbReference type="Proteomes" id="UP000192578"/>
    </source>
</evidence>
<sequence>MLRLDDLVHLLSNITLYSGNYLKPLPVQLFAWQYACVYAVLNVFPFPSFSRPFLSQNVYLEANCVASRINHSYGWVFLATHVFDALNMLRLSSWIVSISETLGQYAFALGSVVAFGFYATIFPIPMVMVAEEDDTLLPRKAKDLLKFRSVEIEGCKKNELGSEQQDV</sequence>
<feature type="transmembrane region" description="Helical" evidence="1">
    <location>
        <begin position="31"/>
        <end position="54"/>
    </location>
</feature>
<name>A0A9X6NK87_HYPEX</name>
<keyword evidence="3" id="KW-1185">Reference proteome</keyword>
<reference evidence="3" key="1">
    <citation type="submission" date="2017-01" db="EMBL/GenBank/DDBJ databases">
        <title>Comparative genomics of anhydrobiosis in the tardigrade Hypsibius dujardini.</title>
        <authorList>
            <person name="Yoshida Y."/>
            <person name="Koutsovoulos G."/>
            <person name="Laetsch D."/>
            <person name="Stevens L."/>
            <person name="Kumar S."/>
            <person name="Horikawa D."/>
            <person name="Ishino K."/>
            <person name="Komine S."/>
            <person name="Tomita M."/>
            <person name="Blaxter M."/>
            <person name="Arakawa K."/>
        </authorList>
    </citation>
    <scope>NUCLEOTIDE SEQUENCE [LARGE SCALE GENOMIC DNA]</scope>
    <source>
        <strain evidence="3">Z151</strain>
    </source>
</reference>
<keyword evidence="1" id="KW-0472">Membrane</keyword>
<evidence type="ECO:0000313" key="2">
    <source>
        <dbReference type="EMBL" id="OWA54361.1"/>
    </source>
</evidence>
<evidence type="ECO:0000256" key="1">
    <source>
        <dbReference type="SAM" id="Phobius"/>
    </source>
</evidence>
<keyword evidence="1" id="KW-1133">Transmembrane helix</keyword>
<accession>A0A9X6NK87</accession>
<organism evidence="2 3">
    <name type="scientific">Hypsibius exemplaris</name>
    <name type="common">Freshwater tardigrade</name>
    <dbReference type="NCBI Taxonomy" id="2072580"/>
    <lineage>
        <taxon>Eukaryota</taxon>
        <taxon>Metazoa</taxon>
        <taxon>Ecdysozoa</taxon>
        <taxon>Tardigrada</taxon>
        <taxon>Eutardigrada</taxon>
        <taxon>Parachela</taxon>
        <taxon>Hypsibioidea</taxon>
        <taxon>Hypsibiidae</taxon>
        <taxon>Hypsibius</taxon>
    </lineage>
</organism>
<dbReference type="AlphaFoldDB" id="A0A9X6NK87"/>
<gene>
    <name evidence="2" type="ORF">BV898_18766</name>
</gene>
<dbReference type="Proteomes" id="UP000192578">
    <property type="component" value="Unassembled WGS sequence"/>
</dbReference>
<protein>
    <submittedName>
        <fullName evidence="2">Uncharacterized protein</fullName>
    </submittedName>
</protein>
<proteinExistence type="predicted"/>
<comment type="caution">
    <text evidence="2">The sequence shown here is derived from an EMBL/GenBank/DDBJ whole genome shotgun (WGS) entry which is preliminary data.</text>
</comment>